<keyword evidence="6 10" id="KW-0443">Lipid metabolism</keyword>
<keyword evidence="8 10" id="KW-0594">Phospholipid biosynthesis</keyword>
<proteinExistence type="inferred from homology"/>
<evidence type="ECO:0000256" key="9">
    <source>
        <dbReference type="ARBA" id="ARBA00023264"/>
    </source>
</evidence>
<dbReference type="Pfam" id="PF02660">
    <property type="entry name" value="G3P_acyltransf"/>
    <property type="match status" value="1"/>
</dbReference>
<dbReference type="Proteomes" id="UP000298049">
    <property type="component" value="Chromosome"/>
</dbReference>
<comment type="catalytic activity">
    <reaction evidence="10">
        <text>an acyl phosphate + sn-glycerol 3-phosphate = a 1-acyl-sn-glycero-3-phosphate + phosphate</text>
        <dbReference type="Rhea" id="RHEA:34075"/>
        <dbReference type="ChEBI" id="CHEBI:43474"/>
        <dbReference type="ChEBI" id="CHEBI:57597"/>
        <dbReference type="ChEBI" id="CHEBI:57970"/>
        <dbReference type="ChEBI" id="CHEBI:59918"/>
        <dbReference type="EC" id="2.3.1.275"/>
    </reaction>
</comment>
<keyword evidence="2 10" id="KW-0444">Lipid biosynthesis</keyword>
<feature type="transmembrane region" description="Helical" evidence="10">
    <location>
        <begin position="153"/>
        <end position="181"/>
    </location>
</feature>
<comment type="pathway">
    <text evidence="10">Lipid metabolism; phospholipid metabolism.</text>
</comment>
<evidence type="ECO:0000256" key="8">
    <source>
        <dbReference type="ARBA" id="ARBA00023209"/>
    </source>
</evidence>
<feature type="transmembrane region" description="Helical" evidence="10">
    <location>
        <begin position="12"/>
        <end position="35"/>
    </location>
</feature>
<evidence type="ECO:0000256" key="1">
    <source>
        <dbReference type="ARBA" id="ARBA00022475"/>
    </source>
</evidence>
<dbReference type="InterPro" id="IPR003811">
    <property type="entry name" value="G3P_acylTferase_PlsY"/>
</dbReference>
<keyword evidence="5 10" id="KW-1133">Transmembrane helix</keyword>
<dbReference type="GO" id="GO:0005886">
    <property type="term" value="C:plasma membrane"/>
    <property type="evidence" value="ECO:0007669"/>
    <property type="project" value="UniProtKB-SubCell"/>
</dbReference>
<dbReference type="OrthoDB" id="9777124at2"/>
<accession>A0A4V1D8E5</accession>
<dbReference type="KEGG" id="hmi:soil367_02520"/>
<dbReference type="GO" id="GO:0008654">
    <property type="term" value="P:phospholipid biosynthetic process"/>
    <property type="evidence" value="ECO:0007669"/>
    <property type="project" value="UniProtKB-UniRule"/>
</dbReference>
<evidence type="ECO:0000256" key="7">
    <source>
        <dbReference type="ARBA" id="ARBA00023136"/>
    </source>
</evidence>
<evidence type="ECO:0000256" key="2">
    <source>
        <dbReference type="ARBA" id="ARBA00022516"/>
    </source>
</evidence>
<comment type="subcellular location">
    <subcellularLocation>
        <location evidence="10">Cell membrane</location>
        <topology evidence="10">Multi-pass membrane protein</topology>
    </subcellularLocation>
</comment>
<gene>
    <name evidence="10" type="primary">plsY</name>
    <name evidence="11" type="ORF">soil367_02520</name>
</gene>
<evidence type="ECO:0000313" key="12">
    <source>
        <dbReference type="Proteomes" id="UP000298049"/>
    </source>
</evidence>
<dbReference type="HAMAP" id="MF_01043">
    <property type="entry name" value="PlsY"/>
    <property type="match status" value="1"/>
</dbReference>
<name>A0A4V1D8E5_9ALTE</name>
<keyword evidence="7 10" id="KW-0472">Membrane</keyword>
<evidence type="ECO:0000256" key="10">
    <source>
        <dbReference type="HAMAP-Rule" id="MF_01043"/>
    </source>
</evidence>
<feature type="transmembrane region" description="Helical" evidence="10">
    <location>
        <begin position="74"/>
        <end position="98"/>
    </location>
</feature>
<comment type="function">
    <text evidence="10">Catalyzes the transfer of an acyl group from acyl-phosphate (acyl-PO(4)) to glycerol-3-phosphate (G3P) to form lysophosphatidic acid (LPA). This enzyme utilizes acyl-phosphate as fatty acyl donor, but not acyl-CoA or acyl-ACP.</text>
</comment>
<evidence type="ECO:0000313" key="11">
    <source>
        <dbReference type="EMBL" id="QCF24910.1"/>
    </source>
</evidence>
<comment type="similarity">
    <text evidence="10">Belongs to the PlsY family.</text>
</comment>
<protein>
    <recommendedName>
        <fullName evidence="10">Glycerol-3-phosphate acyltransferase</fullName>
    </recommendedName>
    <alternativeName>
        <fullName evidence="10">Acyl-PO4 G3P acyltransferase</fullName>
    </alternativeName>
    <alternativeName>
        <fullName evidence="10">Acyl-phosphate--glycerol-3-phosphate acyltransferase</fullName>
    </alternativeName>
    <alternativeName>
        <fullName evidence="10">G3P acyltransferase</fullName>
        <shortName evidence="10">GPAT</shortName>
        <ecNumber evidence="10">2.3.1.275</ecNumber>
    </alternativeName>
    <alternativeName>
        <fullName evidence="10">Lysophosphatidic acid synthase</fullName>
        <shortName evidence="10">LPA synthase</shortName>
    </alternativeName>
</protein>
<keyword evidence="11" id="KW-0012">Acyltransferase</keyword>
<organism evidence="11 12">
    <name type="scientific">Hydrocarboniclastica marina</name>
    <dbReference type="NCBI Taxonomy" id="2259620"/>
    <lineage>
        <taxon>Bacteria</taxon>
        <taxon>Pseudomonadati</taxon>
        <taxon>Pseudomonadota</taxon>
        <taxon>Gammaproteobacteria</taxon>
        <taxon>Alteromonadales</taxon>
        <taxon>Alteromonadaceae</taxon>
        <taxon>Hydrocarboniclastica</taxon>
    </lineage>
</organism>
<dbReference type="PANTHER" id="PTHR30309:SF0">
    <property type="entry name" value="GLYCEROL-3-PHOSPHATE ACYLTRANSFERASE-RELATED"/>
    <property type="match status" value="1"/>
</dbReference>
<keyword evidence="12" id="KW-1185">Reference proteome</keyword>
<evidence type="ECO:0000256" key="4">
    <source>
        <dbReference type="ARBA" id="ARBA00022692"/>
    </source>
</evidence>
<feature type="transmembrane region" description="Helical" evidence="10">
    <location>
        <begin position="118"/>
        <end position="141"/>
    </location>
</feature>
<keyword evidence="3 10" id="KW-0808">Transferase</keyword>
<dbReference type="RefSeq" id="WP_136546595.1">
    <property type="nucleotide sequence ID" value="NZ_CP031093.1"/>
</dbReference>
<reference evidence="11 12" key="1">
    <citation type="submission" date="2018-07" db="EMBL/GenBank/DDBJ databases">
        <title>Marsedoiliclastica nanhaica gen. nov. sp. nov., a novel marine hydrocarbonoclastic bacterium isolated from an in-situ enriched hydrocarbon-degrading consortium in deep-sea sediment.</title>
        <authorList>
            <person name="Dong C."/>
            <person name="Ma T."/>
            <person name="Liu R."/>
            <person name="Shao Z."/>
        </authorList>
    </citation>
    <scope>NUCLEOTIDE SEQUENCE [LARGE SCALE GENOMIC DNA]</scope>
    <source>
        <strain evidence="12">soil36-7</strain>
    </source>
</reference>
<evidence type="ECO:0000256" key="6">
    <source>
        <dbReference type="ARBA" id="ARBA00023098"/>
    </source>
</evidence>
<sequence length="198" mass="21221">MNSFGSLLADALPWCLFAYLAGSVLIAPIVCRAHVLPSPWHHGSGNPGATNVYRLGGAWPATQTLFGDAAKATIPIWVAQAVDVSFAVQVLMGLSAVIGHMRPPWHRRGGGKGVATTLGVGIALAPATIFTLGLLWCIIVWRTRTSSIGSITTAILAPLIALWLNPETLGLFVPLSLLMLYRHRDNLARLRQGDENRL</sequence>
<dbReference type="EMBL" id="CP031093">
    <property type="protein sequence ID" value="QCF24910.1"/>
    <property type="molecule type" value="Genomic_DNA"/>
</dbReference>
<dbReference type="SMART" id="SM01207">
    <property type="entry name" value="G3P_acyltransf"/>
    <property type="match status" value="1"/>
</dbReference>
<comment type="subunit">
    <text evidence="10">Probably interacts with PlsX.</text>
</comment>
<evidence type="ECO:0000256" key="5">
    <source>
        <dbReference type="ARBA" id="ARBA00022989"/>
    </source>
</evidence>
<dbReference type="AlphaFoldDB" id="A0A4V1D8E5"/>
<keyword evidence="4 10" id="KW-0812">Transmembrane</keyword>
<dbReference type="UniPathway" id="UPA00085"/>
<dbReference type="GO" id="GO:0043772">
    <property type="term" value="F:acyl-phosphate glycerol-3-phosphate acyltransferase activity"/>
    <property type="evidence" value="ECO:0007669"/>
    <property type="project" value="UniProtKB-UniRule"/>
</dbReference>
<evidence type="ECO:0000256" key="3">
    <source>
        <dbReference type="ARBA" id="ARBA00022679"/>
    </source>
</evidence>
<dbReference type="PANTHER" id="PTHR30309">
    <property type="entry name" value="INNER MEMBRANE PROTEIN YGIH"/>
    <property type="match status" value="1"/>
</dbReference>
<dbReference type="EC" id="2.3.1.275" evidence="10"/>
<keyword evidence="1 10" id="KW-1003">Cell membrane</keyword>
<keyword evidence="9 10" id="KW-1208">Phospholipid metabolism</keyword>